<evidence type="ECO:0000313" key="2">
    <source>
        <dbReference type="EMBL" id="REH55351.1"/>
    </source>
</evidence>
<name>A0A3E0I9S0_9PSEU</name>
<gene>
    <name evidence="2" type="ORF">BCF44_101371</name>
</gene>
<dbReference type="Proteomes" id="UP000256269">
    <property type="component" value="Unassembled WGS sequence"/>
</dbReference>
<organism evidence="2 3">
    <name type="scientific">Kutzneria buriramensis</name>
    <dbReference type="NCBI Taxonomy" id="1045776"/>
    <lineage>
        <taxon>Bacteria</taxon>
        <taxon>Bacillati</taxon>
        <taxon>Actinomycetota</taxon>
        <taxon>Actinomycetes</taxon>
        <taxon>Pseudonocardiales</taxon>
        <taxon>Pseudonocardiaceae</taxon>
        <taxon>Kutzneria</taxon>
    </lineage>
</organism>
<sequence length="153" mass="16187">MPPVTIDESGEQDVVVRPKLVTTAIVLWALDGLAYLAGATLVMSSHGAIVDSLVKTAPKNITRDQINGQLTFEEFTALGVGILTVLLVYLLMKGNRWSRIALVVMAFVQLACQLAFGIGIVPVAAGTLLGLVGLAFLFLPSSNAYFAGLKRTA</sequence>
<proteinExistence type="predicted"/>
<dbReference type="AlphaFoldDB" id="A0A3E0I9S0"/>
<feature type="transmembrane region" description="Helical" evidence="1">
    <location>
        <begin position="20"/>
        <end position="43"/>
    </location>
</feature>
<keyword evidence="3" id="KW-1185">Reference proteome</keyword>
<feature type="transmembrane region" description="Helical" evidence="1">
    <location>
        <begin position="75"/>
        <end position="92"/>
    </location>
</feature>
<protein>
    <submittedName>
        <fullName evidence="2">Uncharacterized protein</fullName>
    </submittedName>
</protein>
<feature type="transmembrane region" description="Helical" evidence="1">
    <location>
        <begin position="127"/>
        <end position="147"/>
    </location>
</feature>
<feature type="transmembrane region" description="Helical" evidence="1">
    <location>
        <begin position="99"/>
        <end position="121"/>
    </location>
</feature>
<keyword evidence="1" id="KW-0472">Membrane</keyword>
<accession>A0A3E0I9S0</accession>
<keyword evidence="1" id="KW-1133">Transmembrane helix</keyword>
<keyword evidence="1" id="KW-0812">Transmembrane</keyword>
<reference evidence="2 3" key="1">
    <citation type="submission" date="2018-08" db="EMBL/GenBank/DDBJ databases">
        <title>Genomic Encyclopedia of Archaeal and Bacterial Type Strains, Phase II (KMG-II): from individual species to whole genera.</title>
        <authorList>
            <person name="Goeker M."/>
        </authorList>
    </citation>
    <scope>NUCLEOTIDE SEQUENCE [LARGE SCALE GENOMIC DNA]</scope>
    <source>
        <strain evidence="2 3">DSM 45791</strain>
    </source>
</reference>
<comment type="caution">
    <text evidence="2">The sequence shown here is derived from an EMBL/GenBank/DDBJ whole genome shotgun (WGS) entry which is preliminary data.</text>
</comment>
<evidence type="ECO:0000313" key="3">
    <source>
        <dbReference type="Proteomes" id="UP000256269"/>
    </source>
</evidence>
<evidence type="ECO:0000256" key="1">
    <source>
        <dbReference type="SAM" id="Phobius"/>
    </source>
</evidence>
<dbReference type="EMBL" id="QUNO01000001">
    <property type="protein sequence ID" value="REH55351.1"/>
    <property type="molecule type" value="Genomic_DNA"/>
</dbReference>